<reference evidence="1 2" key="1">
    <citation type="journal article" date="2024" name="BMC Genomics">
        <title>Genome assembly of redclaw crayfish (Cherax quadricarinatus) provides insights into its immune adaptation and hypoxia tolerance.</title>
        <authorList>
            <person name="Liu Z."/>
            <person name="Zheng J."/>
            <person name="Li H."/>
            <person name="Fang K."/>
            <person name="Wang S."/>
            <person name="He J."/>
            <person name="Zhou D."/>
            <person name="Weng S."/>
            <person name="Chi M."/>
            <person name="Gu Z."/>
            <person name="He J."/>
            <person name="Li F."/>
            <person name="Wang M."/>
        </authorList>
    </citation>
    <scope>NUCLEOTIDE SEQUENCE [LARGE SCALE GENOMIC DNA]</scope>
    <source>
        <strain evidence="1">ZL_2023a</strain>
    </source>
</reference>
<evidence type="ECO:0008006" key="3">
    <source>
        <dbReference type="Google" id="ProtNLM"/>
    </source>
</evidence>
<dbReference type="GO" id="GO:0005634">
    <property type="term" value="C:nucleus"/>
    <property type="evidence" value="ECO:0007669"/>
    <property type="project" value="TreeGrafter"/>
</dbReference>
<gene>
    <name evidence="1" type="ORF">OTU49_014540</name>
</gene>
<comment type="caution">
    <text evidence="1">The sequence shown here is derived from an EMBL/GenBank/DDBJ whole genome shotgun (WGS) entry which is preliminary data.</text>
</comment>
<proteinExistence type="predicted"/>
<feature type="non-terminal residue" evidence="1">
    <location>
        <position position="1"/>
    </location>
</feature>
<feature type="non-terminal residue" evidence="1">
    <location>
        <position position="178"/>
    </location>
</feature>
<dbReference type="Proteomes" id="UP001445076">
    <property type="component" value="Unassembled WGS sequence"/>
</dbReference>
<organism evidence="1 2">
    <name type="scientific">Cherax quadricarinatus</name>
    <name type="common">Australian red claw crayfish</name>
    <dbReference type="NCBI Taxonomy" id="27406"/>
    <lineage>
        <taxon>Eukaryota</taxon>
        <taxon>Metazoa</taxon>
        <taxon>Ecdysozoa</taxon>
        <taxon>Arthropoda</taxon>
        <taxon>Crustacea</taxon>
        <taxon>Multicrustacea</taxon>
        <taxon>Malacostraca</taxon>
        <taxon>Eumalacostraca</taxon>
        <taxon>Eucarida</taxon>
        <taxon>Decapoda</taxon>
        <taxon>Pleocyemata</taxon>
        <taxon>Astacidea</taxon>
        <taxon>Parastacoidea</taxon>
        <taxon>Parastacidae</taxon>
        <taxon>Cherax</taxon>
    </lineage>
</organism>
<evidence type="ECO:0000313" key="2">
    <source>
        <dbReference type="Proteomes" id="UP001445076"/>
    </source>
</evidence>
<dbReference type="PANTHER" id="PTHR13518">
    <property type="entry name" value="PUTATIVE TREBLE-CLEF ZINC-FINGER C2ORF42 FAMILY MEMBER"/>
    <property type="match status" value="1"/>
</dbReference>
<dbReference type="EMBL" id="JARKIK010004570">
    <property type="protein sequence ID" value="KAK8718696.1"/>
    <property type="molecule type" value="Genomic_DNA"/>
</dbReference>
<keyword evidence="2" id="KW-1185">Reference proteome</keyword>
<name>A0AAW0VPH5_CHEQU</name>
<dbReference type="AlphaFoldDB" id="A0AAW0VPH5"/>
<sequence>QVRNKEETEYKYYCGCRAFKIQPAARDVTFRKCVHLYACVVAFASDHQLSQEFSYYIHMIQNDLGHSASLTGGDENSVSIGGSSAGLSTVGERSFLILNDSGDSQCQVEVEVLQEDSTSILEGIPISPSDNLVTQEDIEGKLEIQLRTPEGIHLRTSDGGTISVHQIPDNLPVTGIKR</sequence>
<protein>
    <recommendedName>
        <fullName evidence="3">SWIM-type domain-containing protein</fullName>
    </recommendedName>
</protein>
<dbReference type="PANTHER" id="PTHR13518:SF1">
    <property type="entry name" value="C2ORF42 HOMOLOG"/>
    <property type="match status" value="1"/>
</dbReference>
<accession>A0AAW0VPH5</accession>
<evidence type="ECO:0000313" key="1">
    <source>
        <dbReference type="EMBL" id="KAK8718696.1"/>
    </source>
</evidence>
<dbReference type="InterPro" id="IPR026049">
    <property type="entry name" value="C2orf42"/>
</dbReference>